<evidence type="ECO:0000256" key="2">
    <source>
        <dbReference type="ARBA" id="ARBA00006375"/>
    </source>
</evidence>
<evidence type="ECO:0000256" key="12">
    <source>
        <dbReference type="ARBA" id="ARBA00024143"/>
    </source>
</evidence>
<comment type="subunit">
    <text evidence="3 16">Monomer.</text>
</comment>
<evidence type="ECO:0000256" key="15">
    <source>
        <dbReference type="RuleBase" id="RU000488"/>
    </source>
</evidence>
<comment type="similarity">
    <text evidence="2 15">Belongs to the mitochondrial carrier (TC 2.A.29) family.</text>
</comment>
<comment type="subcellular location">
    <subcellularLocation>
        <location evidence="16">Membrane</location>
        <topology evidence="16">Multi-pass membrane protein</topology>
    </subcellularLocation>
    <subcellularLocation>
        <location evidence="1">Mitochondrion inner membrane</location>
        <topology evidence="1">Multi-pass membrane protein</topology>
    </subcellularLocation>
</comment>
<proteinExistence type="inferred from homology"/>
<dbReference type="Proteomes" id="UP000051952">
    <property type="component" value="Unassembled WGS sequence"/>
</dbReference>
<dbReference type="SUPFAM" id="SSF103506">
    <property type="entry name" value="Mitochondrial carrier"/>
    <property type="match status" value="1"/>
</dbReference>
<comment type="function">
    <text evidence="13">ADP:ATP antiporter that mediates import of ADP into the mitochondrial matrix for ATP synthesis, and export of ATP out to fuel the cell. Cycles between the cytoplasmic-open state (c-state) and the matrix-open state (m-state): operates by the alternating access mechanism with a single substrate-binding site intermittently exposed to either the cytosolic (c-state) or matrix (m-state) side of the inner mitochondrial membrane.</text>
</comment>
<feature type="repeat" description="Solcar" evidence="14">
    <location>
        <begin position="18"/>
        <end position="106"/>
    </location>
</feature>
<evidence type="ECO:0000313" key="18">
    <source>
        <dbReference type="Proteomes" id="UP000051952"/>
    </source>
</evidence>
<keyword evidence="11 14" id="KW-0472">Membrane</keyword>
<dbReference type="InterPro" id="IPR018108">
    <property type="entry name" value="MCP_transmembrane"/>
</dbReference>
<dbReference type="GO" id="GO:1990544">
    <property type="term" value="P:mitochondrial ATP transmembrane transport"/>
    <property type="evidence" value="ECO:0007669"/>
    <property type="project" value="InterPro"/>
</dbReference>
<evidence type="ECO:0000256" key="8">
    <source>
        <dbReference type="ARBA" id="ARBA00022792"/>
    </source>
</evidence>
<evidence type="ECO:0000256" key="3">
    <source>
        <dbReference type="ARBA" id="ARBA00011245"/>
    </source>
</evidence>
<dbReference type="PANTHER" id="PTHR45635">
    <property type="entry name" value="ADP,ATP CARRIER PROTEIN 1-RELATED-RELATED"/>
    <property type="match status" value="1"/>
</dbReference>
<keyword evidence="9" id="KW-1133">Transmembrane helix</keyword>
<evidence type="ECO:0000256" key="1">
    <source>
        <dbReference type="ARBA" id="ARBA00004448"/>
    </source>
</evidence>
<dbReference type="Pfam" id="PF00153">
    <property type="entry name" value="Mito_carr"/>
    <property type="match status" value="1"/>
</dbReference>
<evidence type="ECO:0000256" key="4">
    <source>
        <dbReference type="ARBA" id="ARBA00022448"/>
    </source>
</evidence>
<evidence type="ECO:0000256" key="7">
    <source>
        <dbReference type="ARBA" id="ARBA00022737"/>
    </source>
</evidence>
<dbReference type="PANTHER" id="PTHR45635:SF14">
    <property type="entry name" value="ADP_ATP TRANSLOCASE"/>
    <property type="match status" value="1"/>
</dbReference>
<sequence length="131" mass="14119">MSISPSPSKGTTSPTLRLSSLEMFVMSGVAAVASKSVLTPLERAKLLLSNQDMSRSPPCHTLSGVLRRSVKEDGLLSPWRGNLYVVKRYAPGMALMFTVNNELHKHFVDSDHVFVDVACGSVAGAASLIWC</sequence>
<evidence type="ECO:0000256" key="9">
    <source>
        <dbReference type="ARBA" id="ARBA00022989"/>
    </source>
</evidence>
<dbReference type="OMA" id="NNELHKH"/>
<keyword evidence="4 15" id="KW-0813">Transport</keyword>
<evidence type="ECO:0000256" key="13">
    <source>
        <dbReference type="ARBA" id="ARBA00045250"/>
    </source>
</evidence>
<dbReference type="EMBL" id="CYKH01000732">
    <property type="protein sequence ID" value="CUG28420.1"/>
    <property type="molecule type" value="Genomic_DNA"/>
</dbReference>
<dbReference type="InterPro" id="IPR023395">
    <property type="entry name" value="MCP_dom_sf"/>
</dbReference>
<comment type="function">
    <text evidence="16">Catalyzes the exchange of ADP and ATP across the membrane.</text>
</comment>
<keyword evidence="7" id="KW-0677">Repeat</keyword>
<evidence type="ECO:0000313" key="17">
    <source>
        <dbReference type="EMBL" id="CUG28420.1"/>
    </source>
</evidence>
<gene>
    <name evidence="17" type="ORF">BSAL_76930</name>
</gene>
<organism evidence="17 18">
    <name type="scientific">Bodo saltans</name>
    <name type="common">Flagellated protozoan</name>
    <dbReference type="NCBI Taxonomy" id="75058"/>
    <lineage>
        <taxon>Eukaryota</taxon>
        <taxon>Discoba</taxon>
        <taxon>Euglenozoa</taxon>
        <taxon>Kinetoplastea</taxon>
        <taxon>Metakinetoplastina</taxon>
        <taxon>Eubodonida</taxon>
        <taxon>Bodonidae</taxon>
        <taxon>Bodo</taxon>
    </lineage>
</organism>
<comment type="catalytic activity">
    <reaction evidence="12">
        <text>ADP(in) + ATP(out) = ADP(out) + ATP(in)</text>
        <dbReference type="Rhea" id="RHEA:34999"/>
        <dbReference type="ChEBI" id="CHEBI:30616"/>
        <dbReference type="ChEBI" id="CHEBI:456216"/>
    </reaction>
    <physiologicalReaction direction="left-to-right" evidence="12">
        <dbReference type="Rhea" id="RHEA:35000"/>
    </physiologicalReaction>
</comment>
<reference evidence="18" key="1">
    <citation type="submission" date="2015-09" db="EMBL/GenBank/DDBJ databases">
        <authorList>
            <consortium name="Pathogen Informatics"/>
        </authorList>
    </citation>
    <scope>NUCLEOTIDE SEQUENCE [LARGE SCALE GENOMIC DNA]</scope>
    <source>
        <strain evidence="18">Lake Konstanz</strain>
    </source>
</reference>
<dbReference type="VEuPathDB" id="TriTrypDB:BSAL_76930"/>
<evidence type="ECO:0000256" key="14">
    <source>
        <dbReference type="PROSITE-ProRule" id="PRU00282"/>
    </source>
</evidence>
<accession>A0A0S4J5B4</accession>
<evidence type="ECO:0000256" key="6">
    <source>
        <dbReference type="ARBA" id="ARBA00022692"/>
    </source>
</evidence>
<dbReference type="PRINTS" id="PR00926">
    <property type="entry name" value="MITOCARRIER"/>
</dbReference>
<dbReference type="GO" id="GO:0005471">
    <property type="term" value="F:ATP:ADP antiporter activity"/>
    <property type="evidence" value="ECO:0007669"/>
    <property type="project" value="UniProtKB-UniRule"/>
</dbReference>
<feature type="non-terminal residue" evidence="17">
    <location>
        <position position="131"/>
    </location>
</feature>
<dbReference type="AlphaFoldDB" id="A0A0S4J5B4"/>
<dbReference type="Gene3D" id="1.50.40.10">
    <property type="entry name" value="Mitochondrial carrier domain"/>
    <property type="match status" value="1"/>
</dbReference>
<evidence type="ECO:0000256" key="11">
    <source>
        <dbReference type="ARBA" id="ARBA00023136"/>
    </source>
</evidence>
<dbReference type="GO" id="GO:0140021">
    <property type="term" value="P:mitochondrial ADP transmembrane transport"/>
    <property type="evidence" value="ECO:0007669"/>
    <property type="project" value="InterPro"/>
</dbReference>
<name>A0A0S4J5B4_BODSA</name>
<evidence type="ECO:0000256" key="5">
    <source>
        <dbReference type="ARBA" id="ARBA00022449"/>
    </source>
</evidence>
<keyword evidence="10" id="KW-0496">Mitochondrion</keyword>
<evidence type="ECO:0000256" key="16">
    <source>
        <dbReference type="RuleBase" id="RU368008"/>
    </source>
</evidence>
<dbReference type="GO" id="GO:0005743">
    <property type="term" value="C:mitochondrial inner membrane"/>
    <property type="evidence" value="ECO:0007669"/>
    <property type="project" value="UniProtKB-SubCell"/>
</dbReference>
<protein>
    <recommendedName>
        <fullName evidence="16">ADP/ATP translocase</fullName>
    </recommendedName>
    <alternativeName>
        <fullName evidence="16">ADP,ATP carrier protein</fullName>
    </alternativeName>
</protein>
<dbReference type="InterPro" id="IPR002113">
    <property type="entry name" value="ADT_euk_type"/>
</dbReference>
<dbReference type="PROSITE" id="PS50920">
    <property type="entry name" value="SOLCAR"/>
    <property type="match status" value="1"/>
</dbReference>
<keyword evidence="5" id="KW-0050">Antiport</keyword>
<keyword evidence="6 14" id="KW-0812">Transmembrane</keyword>
<keyword evidence="8" id="KW-0999">Mitochondrion inner membrane</keyword>
<dbReference type="InterPro" id="IPR002067">
    <property type="entry name" value="MCP"/>
</dbReference>
<dbReference type="OrthoDB" id="270584at2759"/>
<evidence type="ECO:0000256" key="10">
    <source>
        <dbReference type="ARBA" id="ARBA00023128"/>
    </source>
</evidence>
<keyword evidence="18" id="KW-1185">Reference proteome</keyword>